<dbReference type="PANTHER" id="PTHR12697:SF38">
    <property type="entry name" value="PBS LYASE HEAT DOMAIN PROTEIN REPEAT-CONTAINING PROTEIN"/>
    <property type="match status" value="1"/>
</dbReference>
<dbReference type="PANTHER" id="PTHR12697">
    <property type="entry name" value="PBS LYASE HEAT-LIKE PROTEIN"/>
    <property type="match status" value="1"/>
</dbReference>
<keyword evidence="2" id="KW-0605">Phycobilisome</keyword>
<dbReference type="RefSeq" id="WP_007308134.1">
    <property type="nucleotide sequence ID" value="NZ_AADV02000185.1"/>
</dbReference>
<gene>
    <name evidence="3" type="ORF">CwatDRAFT_0409</name>
</gene>
<evidence type="ECO:0000256" key="1">
    <source>
        <dbReference type="ARBA" id="ARBA00022549"/>
    </source>
</evidence>
<dbReference type="SUPFAM" id="SSF48371">
    <property type="entry name" value="ARM repeat"/>
    <property type="match status" value="1"/>
</dbReference>
<reference evidence="3" key="2">
    <citation type="submission" date="2005-06" db="EMBL/GenBank/DDBJ databases">
        <title>Sequencing of the draft genome and assembly of Crocosphaera watsonii WH 8501.</title>
        <authorList>
            <consortium name="US DOE Joint Genome Institute (JGI-PGF)"/>
            <person name="Copeland A."/>
            <person name="Lucas S."/>
            <person name="Lapidus A."/>
            <person name="Barry K."/>
            <person name="Detter C."/>
            <person name="Glavina T."/>
            <person name="Hammon N."/>
            <person name="Israni S."/>
            <person name="Pitluck S."/>
            <person name="Richardson P."/>
        </authorList>
    </citation>
    <scope>NUCLEOTIDE SEQUENCE [LARGE SCALE GENOMIC DNA]</scope>
    <source>
        <strain evidence="3">WH 8501</strain>
    </source>
</reference>
<keyword evidence="1" id="KW-0042">Antenna complex</keyword>
<dbReference type="Pfam" id="PF13646">
    <property type="entry name" value="HEAT_2"/>
    <property type="match status" value="2"/>
</dbReference>
<dbReference type="InterPro" id="IPR004155">
    <property type="entry name" value="PBS_lyase_HEAT"/>
</dbReference>
<dbReference type="GO" id="GO:0016829">
    <property type="term" value="F:lyase activity"/>
    <property type="evidence" value="ECO:0007669"/>
    <property type="project" value="UniProtKB-KW"/>
</dbReference>
<dbReference type="AlphaFoldDB" id="Q4BVY9"/>
<protein>
    <submittedName>
        <fullName evidence="3">HEAT:PBS lyase HEAT-like repeat</fullName>
    </submittedName>
</protein>
<dbReference type="Gene3D" id="1.25.10.10">
    <property type="entry name" value="Leucine-rich Repeat Variant"/>
    <property type="match status" value="2"/>
</dbReference>
<accession>Q4BVY9</accession>
<dbReference type="KEGG" id="cwa:CwatDRAFT_0409"/>
<dbReference type="Proteomes" id="UP000003922">
    <property type="component" value="Unassembled WGS sequence"/>
</dbReference>
<reference evidence="3" key="3">
    <citation type="submission" date="2016-12" db="EMBL/GenBank/DDBJ databases">
        <title>Annotation of the draft genome assembly of Crocosphaera watsonii WH 8501.</title>
        <authorList>
            <consortium name="US DOE Joint Genome Institute (JGI-ORNL)"/>
            <person name="Larimer F."/>
            <person name="Land M."/>
        </authorList>
    </citation>
    <scope>NUCLEOTIDE SEQUENCE</scope>
    <source>
        <strain evidence="3">WH 8501</strain>
    </source>
</reference>
<name>Q4BVY9_CROWT</name>
<proteinExistence type="predicted"/>
<dbReference type="GO" id="GO:0030089">
    <property type="term" value="C:phycobilisome"/>
    <property type="evidence" value="ECO:0007669"/>
    <property type="project" value="UniProtKB-KW"/>
</dbReference>
<reference evidence="3" key="1">
    <citation type="submission" date="2004-02" db="EMBL/GenBank/DDBJ databases">
        <authorList>
            <consortium name="DOE Joint Genome Institute"/>
        </authorList>
    </citation>
    <scope>NUCLEOTIDE SEQUENCE [LARGE SCALE GENOMIC DNA]</scope>
    <source>
        <strain evidence="3">WH 8501</strain>
    </source>
</reference>
<comment type="caution">
    <text evidence="3">The sequence shown here is derived from an EMBL/GenBank/DDBJ whole genome shotgun (WGS) entry which is preliminary data.</text>
</comment>
<organism evidence="3 4">
    <name type="scientific">Crocosphaera watsonii WH 8501</name>
    <dbReference type="NCBI Taxonomy" id="165597"/>
    <lineage>
        <taxon>Bacteria</taxon>
        <taxon>Bacillati</taxon>
        <taxon>Cyanobacteriota</taxon>
        <taxon>Cyanophyceae</taxon>
        <taxon>Oscillatoriophycideae</taxon>
        <taxon>Chroococcales</taxon>
        <taxon>Aphanothecaceae</taxon>
        <taxon>Crocosphaera</taxon>
    </lineage>
</organism>
<dbReference type="InterPro" id="IPR011989">
    <property type="entry name" value="ARM-like"/>
</dbReference>
<evidence type="ECO:0000256" key="2">
    <source>
        <dbReference type="ARBA" id="ARBA00022738"/>
    </source>
</evidence>
<dbReference type="InterPro" id="IPR016024">
    <property type="entry name" value="ARM-type_fold"/>
</dbReference>
<dbReference type="SMART" id="SM00567">
    <property type="entry name" value="EZ_HEAT"/>
    <property type="match status" value="7"/>
</dbReference>
<sequence length="288" mass="30910">MMLNSSEKFPTPDATEHFVEQINEQLSQGIFDAENSQLLEGMVEALADKRGLVRLSLVEAFGKIGQPGVPFLVEALTHHSNPVVRRSSAKALAKIRQPDTISHLIGAMVKDEDTVVRSSAAGALAGIGSAALPALLEVIAGEYPEPVKGQATWAIARAGVEAVEPLHLALKSDKTDIRLAALEGIAKIAEEHGDELSQNAILSVLQDDDLEVRLEAIASLSRFPSQVALPKLIPLLEDDNLEVVQRAILALGKLGEPEVLPILQAKLAEKREGIAQFVKIAISQLKCR</sequence>
<dbReference type="GO" id="GO:0016491">
    <property type="term" value="F:oxidoreductase activity"/>
    <property type="evidence" value="ECO:0007669"/>
    <property type="project" value="TreeGrafter"/>
</dbReference>
<evidence type="ECO:0000313" key="3">
    <source>
        <dbReference type="EMBL" id="EAM48070.1"/>
    </source>
</evidence>
<dbReference type="EMBL" id="AADV02000185">
    <property type="protein sequence ID" value="EAM48070.1"/>
    <property type="molecule type" value="Genomic_DNA"/>
</dbReference>
<evidence type="ECO:0000313" key="4">
    <source>
        <dbReference type="Proteomes" id="UP000003922"/>
    </source>
</evidence>
<keyword evidence="4" id="KW-1185">Reference proteome</keyword>